<keyword evidence="3" id="KW-0479">Metal-binding</keyword>
<protein>
    <submittedName>
        <fullName evidence="5">Group III truncated hemoglobin</fullName>
    </submittedName>
</protein>
<dbReference type="Proteomes" id="UP000295096">
    <property type="component" value="Unassembled WGS sequence"/>
</dbReference>
<dbReference type="Gene3D" id="1.10.490.10">
    <property type="entry name" value="Globins"/>
    <property type="match status" value="1"/>
</dbReference>
<evidence type="ECO:0000256" key="2">
    <source>
        <dbReference type="ARBA" id="ARBA00022617"/>
    </source>
</evidence>
<dbReference type="EMBL" id="SMSJ01000051">
    <property type="protein sequence ID" value="TDH59868.1"/>
    <property type="molecule type" value="Genomic_DNA"/>
</dbReference>
<proteinExistence type="predicted"/>
<evidence type="ECO:0000256" key="1">
    <source>
        <dbReference type="ARBA" id="ARBA00022448"/>
    </source>
</evidence>
<dbReference type="InterPro" id="IPR001486">
    <property type="entry name" value="Hemoglobin_trunc"/>
</dbReference>
<dbReference type="AlphaFoldDB" id="A0A4R5QBA7"/>
<sequence length="158" mass="17417">MLPGYGEFALHPIPETADRRAALGAEITARTGLDAATVEAVLRAFYGAARQDPLLGPAFAGVEDWEAHIANLARFWSSVALMTGDYRGQPMQAHRPLALTPAHFARWLELFEDTVRAWLTPEGAEHMLERARRIARSLEMGLIPLNLPVRRVPVAEPA</sequence>
<dbReference type="GO" id="GO:0020037">
    <property type="term" value="F:heme binding"/>
    <property type="evidence" value="ECO:0007669"/>
    <property type="project" value="InterPro"/>
</dbReference>
<keyword evidence="1" id="KW-0813">Transport</keyword>
<dbReference type="GO" id="GO:0046872">
    <property type="term" value="F:metal ion binding"/>
    <property type="evidence" value="ECO:0007669"/>
    <property type="project" value="UniProtKB-KW"/>
</dbReference>
<dbReference type="Pfam" id="PF01152">
    <property type="entry name" value="Bac_globin"/>
    <property type="match status" value="1"/>
</dbReference>
<dbReference type="InterPro" id="IPR009050">
    <property type="entry name" value="Globin-like_sf"/>
</dbReference>
<name>A0A4R5QBA7_9PROT</name>
<dbReference type="CDD" id="cd08916">
    <property type="entry name" value="TrHb3_P"/>
    <property type="match status" value="1"/>
</dbReference>
<keyword evidence="4" id="KW-0408">Iron</keyword>
<keyword evidence="2" id="KW-0349">Heme</keyword>
<organism evidence="5 6">
    <name type="scientific">Dankookia rubra</name>
    <dbReference type="NCBI Taxonomy" id="1442381"/>
    <lineage>
        <taxon>Bacteria</taxon>
        <taxon>Pseudomonadati</taxon>
        <taxon>Pseudomonadota</taxon>
        <taxon>Alphaproteobacteria</taxon>
        <taxon>Acetobacterales</taxon>
        <taxon>Roseomonadaceae</taxon>
        <taxon>Dankookia</taxon>
    </lineage>
</organism>
<accession>A0A4R5QBA7</accession>
<evidence type="ECO:0000313" key="6">
    <source>
        <dbReference type="Proteomes" id="UP000295096"/>
    </source>
</evidence>
<gene>
    <name evidence="5" type="ORF">E2C06_25170</name>
</gene>
<dbReference type="SUPFAM" id="SSF46458">
    <property type="entry name" value="Globin-like"/>
    <property type="match status" value="1"/>
</dbReference>
<keyword evidence="6" id="KW-1185">Reference proteome</keyword>
<comment type="caution">
    <text evidence="5">The sequence shown here is derived from an EMBL/GenBank/DDBJ whole genome shotgun (WGS) entry which is preliminary data.</text>
</comment>
<evidence type="ECO:0000313" key="5">
    <source>
        <dbReference type="EMBL" id="TDH59868.1"/>
    </source>
</evidence>
<dbReference type="OrthoDB" id="25954at2"/>
<reference evidence="5 6" key="1">
    <citation type="journal article" date="2016" name="J. Microbiol.">
        <title>Dankookia rubra gen. nov., sp. nov., an alphaproteobacterium isolated from sediment of a shallow stream.</title>
        <authorList>
            <person name="Kim W.H."/>
            <person name="Kim D.H."/>
            <person name="Kang K."/>
            <person name="Ahn T.Y."/>
        </authorList>
    </citation>
    <scope>NUCLEOTIDE SEQUENCE [LARGE SCALE GENOMIC DNA]</scope>
    <source>
        <strain evidence="5 6">JCM30602</strain>
    </source>
</reference>
<dbReference type="GO" id="GO:0019825">
    <property type="term" value="F:oxygen binding"/>
    <property type="evidence" value="ECO:0007669"/>
    <property type="project" value="InterPro"/>
</dbReference>
<evidence type="ECO:0000256" key="3">
    <source>
        <dbReference type="ARBA" id="ARBA00022723"/>
    </source>
</evidence>
<evidence type="ECO:0000256" key="4">
    <source>
        <dbReference type="ARBA" id="ARBA00023004"/>
    </source>
</evidence>
<dbReference type="InterPro" id="IPR012292">
    <property type="entry name" value="Globin/Proto"/>
</dbReference>